<proteinExistence type="predicted"/>
<feature type="compositionally biased region" description="Basic and acidic residues" evidence="1">
    <location>
        <begin position="97"/>
        <end position="109"/>
    </location>
</feature>
<comment type="caution">
    <text evidence="2">The sequence shown here is derived from an EMBL/GenBank/DDBJ whole genome shotgun (WGS) entry which is preliminary data.</text>
</comment>
<feature type="compositionally biased region" description="Basic residues" evidence="1">
    <location>
        <begin position="32"/>
        <end position="41"/>
    </location>
</feature>
<feature type="compositionally biased region" description="Basic residues" evidence="1">
    <location>
        <begin position="124"/>
        <end position="138"/>
    </location>
</feature>
<evidence type="ECO:0000256" key="1">
    <source>
        <dbReference type="SAM" id="MobiDB-lite"/>
    </source>
</evidence>
<name>A0A9W4E0N7_9ACTN</name>
<feature type="compositionally biased region" description="Low complexity" evidence="1">
    <location>
        <begin position="146"/>
        <end position="166"/>
    </location>
</feature>
<dbReference type="Proteomes" id="UP001152519">
    <property type="component" value="Unassembled WGS sequence"/>
</dbReference>
<feature type="compositionally biased region" description="Basic and acidic residues" evidence="1">
    <location>
        <begin position="45"/>
        <end position="54"/>
    </location>
</feature>
<organism evidence="2 3">
    <name type="scientific">Actinacidiphila cocklensis</name>
    <dbReference type="NCBI Taxonomy" id="887465"/>
    <lineage>
        <taxon>Bacteria</taxon>
        <taxon>Bacillati</taxon>
        <taxon>Actinomycetota</taxon>
        <taxon>Actinomycetes</taxon>
        <taxon>Kitasatosporales</taxon>
        <taxon>Streptomycetaceae</taxon>
        <taxon>Actinacidiphila</taxon>
    </lineage>
</organism>
<protein>
    <submittedName>
        <fullName evidence="2">Uncharacterized protein</fullName>
    </submittedName>
</protein>
<accession>A0A9W4E0N7</accession>
<keyword evidence="3" id="KW-1185">Reference proteome</keyword>
<dbReference type="AlphaFoldDB" id="A0A9W4E0N7"/>
<dbReference type="EMBL" id="CAJSLV010000125">
    <property type="protein sequence ID" value="CAG6399408.1"/>
    <property type="molecule type" value="Genomic_DNA"/>
</dbReference>
<feature type="region of interest" description="Disordered" evidence="1">
    <location>
        <begin position="28"/>
        <end position="228"/>
    </location>
</feature>
<feature type="compositionally biased region" description="Low complexity" evidence="1">
    <location>
        <begin position="110"/>
        <end position="123"/>
    </location>
</feature>
<sequence>MRVRWQLVDQHRQRLLRRPAVLAVQLGSGRRPAVRLPRRPGHQGPADRDSREAARPAGSGRLVLRGGRRPDRGRPGSRNQPGRLLLGKHLHAGQGRHPGEEHPGQEHRQAGQALRLRLAAAHRPQGRLHRRLRRHPVGHRQEPPRGGRLAQALRAQQGQRQGRQPDLPGPAPAPRLTARRKPHRPVGYAARPRAPRARPVFRLRGRAGNRYGRPRRLGSSRKRREDII</sequence>
<evidence type="ECO:0000313" key="3">
    <source>
        <dbReference type="Proteomes" id="UP001152519"/>
    </source>
</evidence>
<evidence type="ECO:0000313" key="2">
    <source>
        <dbReference type="EMBL" id="CAG6399408.1"/>
    </source>
</evidence>
<gene>
    <name evidence="2" type="ORF">SCOCK_90165</name>
</gene>
<feature type="compositionally biased region" description="Basic residues" evidence="1">
    <location>
        <begin position="193"/>
        <end position="222"/>
    </location>
</feature>
<reference evidence="2" key="1">
    <citation type="submission" date="2021-05" db="EMBL/GenBank/DDBJ databases">
        <authorList>
            <person name="Arsene-Ploetze F."/>
        </authorList>
    </citation>
    <scope>NUCLEOTIDE SEQUENCE</scope>
    <source>
        <strain evidence="2">DSM 42138</strain>
    </source>
</reference>